<comment type="caution">
    <text evidence="1">The sequence shown here is derived from an EMBL/GenBank/DDBJ whole genome shotgun (WGS) entry which is preliminary data.</text>
</comment>
<dbReference type="InterPro" id="IPR043502">
    <property type="entry name" value="DNA/RNA_pol_sf"/>
</dbReference>
<reference evidence="1 2" key="1">
    <citation type="journal article" date="2014" name="Genome Biol. Evol.">
        <title>The genome of the myxosporean Thelohanellus kitauei shows adaptations to nutrient acquisition within its fish host.</title>
        <authorList>
            <person name="Yang Y."/>
            <person name="Xiong J."/>
            <person name="Zhou Z."/>
            <person name="Huo F."/>
            <person name="Miao W."/>
            <person name="Ran C."/>
            <person name="Liu Y."/>
            <person name="Zhang J."/>
            <person name="Feng J."/>
            <person name="Wang M."/>
            <person name="Wang M."/>
            <person name="Wang L."/>
            <person name="Yao B."/>
        </authorList>
    </citation>
    <scope>NUCLEOTIDE SEQUENCE [LARGE SCALE GENOMIC DNA]</scope>
    <source>
        <strain evidence="1">Wuqing</strain>
    </source>
</reference>
<name>A0A0C2J394_THEKT</name>
<dbReference type="SUPFAM" id="SSF56672">
    <property type="entry name" value="DNA/RNA polymerases"/>
    <property type="match status" value="1"/>
</dbReference>
<protein>
    <recommendedName>
        <fullName evidence="3">Reverse transcriptase RNase H-like domain-containing protein</fullName>
    </recommendedName>
</protein>
<gene>
    <name evidence="1" type="ORF">RF11_16344</name>
</gene>
<accession>A0A0C2J394</accession>
<evidence type="ECO:0000313" key="1">
    <source>
        <dbReference type="EMBL" id="KII63537.1"/>
    </source>
</evidence>
<organism evidence="1 2">
    <name type="scientific">Thelohanellus kitauei</name>
    <name type="common">Myxosporean</name>
    <dbReference type="NCBI Taxonomy" id="669202"/>
    <lineage>
        <taxon>Eukaryota</taxon>
        <taxon>Metazoa</taxon>
        <taxon>Cnidaria</taxon>
        <taxon>Myxozoa</taxon>
        <taxon>Myxosporea</taxon>
        <taxon>Bivalvulida</taxon>
        <taxon>Platysporina</taxon>
        <taxon>Myxobolidae</taxon>
        <taxon>Thelohanellus</taxon>
    </lineage>
</organism>
<dbReference type="AlphaFoldDB" id="A0A0C2J394"/>
<dbReference type="EMBL" id="JWZT01004658">
    <property type="protein sequence ID" value="KII63537.1"/>
    <property type="molecule type" value="Genomic_DNA"/>
</dbReference>
<evidence type="ECO:0000313" key="2">
    <source>
        <dbReference type="Proteomes" id="UP000031668"/>
    </source>
</evidence>
<keyword evidence="2" id="KW-1185">Reference proteome</keyword>
<dbReference type="Proteomes" id="UP000031668">
    <property type="component" value="Unassembled WGS sequence"/>
</dbReference>
<sequence>MDQRCIRAVETLKKMISEATLLTIVYLDIPIIFTVHIHRFPDCSEAPKAHASKTLSAQKRLALSFEIKMFNQYLYGRKFELIPDNQCLVSLFNPLKKILCHSNRKNSEMGDDSRGL</sequence>
<evidence type="ECO:0008006" key="3">
    <source>
        <dbReference type="Google" id="ProtNLM"/>
    </source>
</evidence>
<proteinExistence type="predicted"/>